<accession>A0AA38L890</accession>
<name>A0AA38L890_TAXCH</name>
<dbReference type="EMBL" id="JAHRHJ020000005">
    <property type="protein sequence ID" value="KAH9315126.1"/>
    <property type="molecule type" value="Genomic_DNA"/>
</dbReference>
<evidence type="ECO:0000256" key="1">
    <source>
        <dbReference type="SAM" id="MobiDB-lite"/>
    </source>
</evidence>
<evidence type="ECO:0000313" key="3">
    <source>
        <dbReference type="Proteomes" id="UP000824469"/>
    </source>
</evidence>
<comment type="caution">
    <text evidence="2">The sequence shown here is derived from an EMBL/GenBank/DDBJ whole genome shotgun (WGS) entry which is preliminary data.</text>
</comment>
<evidence type="ECO:0000313" key="2">
    <source>
        <dbReference type="EMBL" id="KAH9315126.1"/>
    </source>
</evidence>
<feature type="non-terminal residue" evidence="2">
    <location>
        <position position="118"/>
    </location>
</feature>
<protein>
    <submittedName>
        <fullName evidence="2">Uncharacterized protein</fullName>
    </submittedName>
</protein>
<feature type="region of interest" description="Disordered" evidence="1">
    <location>
        <begin position="1"/>
        <end position="58"/>
    </location>
</feature>
<feature type="compositionally biased region" description="Polar residues" evidence="1">
    <location>
        <begin position="38"/>
        <end position="58"/>
    </location>
</feature>
<sequence>MKQARKEWLPKSTSPKNVSRGEESKGPSPCEGRERVSGFSNSSRYSSTHITKNPQPCITQESTQVQVVQISNTSEPTVHKEISQNLQNDQEEDIEVISLEVEVMERILAKSHDVENNQ</sequence>
<dbReference type="AlphaFoldDB" id="A0AA38L890"/>
<gene>
    <name evidence="2" type="ORF">KI387_023753</name>
</gene>
<feature type="compositionally biased region" description="Basic and acidic residues" evidence="1">
    <location>
        <begin position="19"/>
        <end position="36"/>
    </location>
</feature>
<keyword evidence="3" id="KW-1185">Reference proteome</keyword>
<proteinExistence type="predicted"/>
<reference evidence="2 3" key="1">
    <citation type="journal article" date="2021" name="Nat. Plants">
        <title>The Taxus genome provides insights into paclitaxel biosynthesis.</title>
        <authorList>
            <person name="Xiong X."/>
            <person name="Gou J."/>
            <person name="Liao Q."/>
            <person name="Li Y."/>
            <person name="Zhou Q."/>
            <person name="Bi G."/>
            <person name="Li C."/>
            <person name="Du R."/>
            <person name="Wang X."/>
            <person name="Sun T."/>
            <person name="Guo L."/>
            <person name="Liang H."/>
            <person name="Lu P."/>
            <person name="Wu Y."/>
            <person name="Zhang Z."/>
            <person name="Ro D.K."/>
            <person name="Shang Y."/>
            <person name="Huang S."/>
            <person name="Yan J."/>
        </authorList>
    </citation>
    <scope>NUCLEOTIDE SEQUENCE [LARGE SCALE GENOMIC DNA]</scope>
    <source>
        <strain evidence="2">Ta-2019</strain>
    </source>
</reference>
<organism evidence="2 3">
    <name type="scientific">Taxus chinensis</name>
    <name type="common">Chinese yew</name>
    <name type="synonym">Taxus wallichiana var. chinensis</name>
    <dbReference type="NCBI Taxonomy" id="29808"/>
    <lineage>
        <taxon>Eukaryota</taxon>
        <taxon>Viridiplantae</taxon>
        <taxon>Streptophyta</taxon>
        <taxon>Embryophyta</taxon>
        <taxon>Tracheophyta</taxon>
        <taxon>Spermatophyta</taxon>
        <taxon>Pinopsida</taxon>
        <taxon>Pinidae</taxon>
        <taxon>Conifers II</taxon>
        <taxon>Cupressales</taxon>
        <taxon>Taxaceae</taxon>
        <taxon>Taxus</taxon>
    </lineage>
</organism>
<dbReference type="Proteomes" id="UP000824469">
    <property type="component" value="Unassembled WGS sequence"/>
</dbReference>